<dbReference type="PANTHER" id="PTHR45527">
    <property type="entry name" value="NONRIBOSOMAL PEPTIDE SYNTHETASE"/>
    <property type="match status" value="1"/>
</dbReference>
<dbReference type="PANTHER" id="PTHR45527:SF1">
    <property type="entry name" value="FATTY ACID SYNTHASE"/>
    <property type="match status" value="1"/>
</dbReference>
<keyword evidence="5" id="KW-1185">Reference proteome</keyword>
<dbReference type="SMART" id="SM00823">
    <property type="entry name" value="PKS_PP"/>
    <property type="match status" value="1"/>
</dbReference>
<dbReference type="Gene3D" id="1.10.1200.10">
    <property type="entry name" value="ACP-like"/>
    <property type="match status" value="1"/>
</dbReference>
<protein>
    <recommendedName>
        <fullName evidence="3">Carrier domain-containing protein</fullName>
    </recommendedName>
</protein>
<feature type="domain" description="Carrier" evidence="3">
    <location>
        <begin position="1"/>
        <end position="76"/>
    </location>
</feature>
<evidence type="ECO:0000256" key="1">
    <source>
        <dbReference type="ARBA" id="ARBA00022450"/>
    </source>
</evidence>
<dbReference type="GO" id="GO:0047527">
    <property type="term" value="F:2,3-dihydroxybenzoate-serine ligase activity"/>
    <property type="evidence" value="ECO:0007669"/>
    <property type="project" value="TreeGrafter"/>
</dbReference>
<dbReference type="EMBL" id="BNBE01000001">
    <property type="protein sequence ID" value="GHG02025.1"/>
    <property type="molecule type" value="Genomic_DNA"/>
</dbReference>
<dbReference type="GO" id="GO:0005829">
    <property type="term" value="C:cytosol"/>
    <property type="evidence" value="ECO:0007669"/>
    <property type="project" value="TreeGrafter"/>
</dbReference>
<dbReference type="Pfam" id="PF00550">
    <property type="entry name" value="PP-binding"/>
    <property type="match status" value="1"/>
</dbReference>
<organism evidence="4 5">
    <name type="scientific">Streptomyces filamentosus</name>
    <name type="common">Streptomyces roseosporus</name>
    <dbReference type="NCBI Taxonomy" id="67294"/>
    <lineage>
        <taxon>Bacteria</taxon>
        <taxon>Bacillati</taxon>
        <taxon>Actinomycetota</taxon>
        <taxon>Actinomycetes</taxon>
        <taxon>Kitasatosporales</taxon>
        <taxon>Streptomycetaceae</taxon>
        <taxon>Streptomyces</taxon>
    </lineage>
</organism>
<dbReference type="Proteomes" id="UP000632849">
    <property type="component" value="Unassembled WGS sequence"/>
</dbReference>
<dbReference type="SUPFAM" id="SSF47336">
    <property type="entry name" value="ACP-like"/>
    <property type="match status" value="1"/>
</dbReference>
<dbReference type="GO" id="GO:0009239">
    <property type="term" value="P:enterobactin biosynthetic process"/>
    <property type="evidence" value="ECO:0007669"/>
    <property type="project" value="TreeGrafter"/>
</dbReference>
<evidence type="ECO:0000259" key="3">
    <source>
        <dbReference type="PROSITE" id="PS50075"/>
    </source>
</evidence>
<name>A0A919BQ38_STRFL</name>
<keyword evidence="1" id="KW-0596">Phosphopantetheine</keyword>
<dbReference type="RefSeq" id="WP_030757649.1">
    <property type="nucleotide sequence ID" value="NZ_BNBE01000001.1"/>
</dbReference>
<dbReference type="GO" id="GO:0043041">
    <property type="term" value="P:amino acid activation for nonribosomal peptide biosynthetic process"/>
    <property type="evidence" value="ECO:0007669"/>
    <property type="project" value="TreeGrafter"/>
</dbReference>
<reference evidence="4" key="1">
    <citation type="journal article" date="2014" name="Int. J. Syst. Evol. Microbiol.">
        <title>Complete genome sequence of Corynebacterium casei LMG S-19264T (=DSM 44701T), isolated from a smear-ripened cheese.</title>
        <authorList>
            <consortium name="US DOE Joint Genome Institute (JGI-PGF)"/>
            <person name="Walter F."/>
            <person name="Albersmeier A."/>
            <person name="Kalinowski J."/>
            <person name="Ruckert C."/>
        </authorList>
    </citation>
    <scope>NUCLEOTIDE SEQUENCE</scope>
    <source>
        <strain evidence="4">JCM 4122</strain>
    </source>
</reference>
<sequence>MDTKIDDIVRAEWCEVLDVTSPEPGDDFFEIGGNSLLAVSLVERVESRLGVEVALEDFFLDGRLETLVSAARAAAK</sequence>
<dbReference type="PROSITE" id="PS50075">
    <property type="entry name" value="CARRIER"/>
    <property type="match status" value="1"/>
</dbReference>
<dbReference type="InterPro" id="IPR009081">
    <property type="entry name" value="PP-bd_ACP"/>
</dbReference>
<evidence type="ECO:0000313" key="5">
    <source>
        <dbReference type="Proteomes" id="UP000632849"/>
    </source>
</evidence>
<dbReference type="GO" id="GO:0009366">
    <property type="term" value="C:enterobactin synthetase complex"/>
    <property type="evidence" value="ECO:0007669"/>
    <property type="project" value="TreeGrafter"/>
</dbReference>
<dbReference type="GO" id="GO:0031177">
    <property type="term" value="F:phosphopantetheine binding"/>
    <property type="evidence" value="ECO:0007669"/>
    <property type="project" value="InterPro"/>
</dbReference>
<accession>A0A919BQ38</accession>
<proteinExistence type="predicted"/>
<comment type="caution">
    <text evidence="4">The sequence shown here is derived from an EMBL/GenBank/DDBJ whole genome shotgun (WGS) entry which is preliminary data.</text>
</comment>
<reference evidence="4" key="2">
    <citation type="submission" date="2020-09" db="EMBL/GenBank/DDBJ databases">
        <authorList>
            <person name="Sun Q."/>
            <person name="Ohkuma M."/>
        </authorList>
    </citation>
    <scope>NUCLEOTIDE SEQUENCE</scope>
    <source>
        <strain evidence="4">JCM 4122</strain>
    </source>
</reference>
<keyword evidence="2" id="KW-0597">Phosphoprotein</keyword>
<gene>
    <name evidence="4" type="ORF">GCM10017667_37090</name>
</gene>
<evidence type="ECO:0000313" key="4">
    <source>
        <dbReference type="EMBL" id="GHG02025.1"/>
    </source>
</evidence>
<dbReference type="AlphaFoldDB" id="A0A919BQ38"/>
<dbReference type="GeneID" id="95659130"/>
<dbReference type="InterPro" id="IPR036736">
    <property type="entry name" value="ACP-like_sf"/>
</dbReference>
<evidence type="ECO:0000256" key="2">
    <source>
        <dbReference type="ARBA" id="ARBA00022553"/>
    </source>
</evidence>
<dbReference type="InterPro" id="IPR020806">
    <property type="entry name" value="PKS_PP-bd"/>
</dbReference>